<keyword evidence="6" id="KW-1185">Reference proteome</keyword>
<accession>A0A934VZG9</accession>
<evidence type="ECO:0000256" key="3">
    <source>
        <dbReference type="SAM" id="Phobius"/>
    </source>
</evidence>
<dbReference type="Proteomes" id="UP000622890">
    <property type="component" value="Unassembled WGS sequence"/>
</dbReference>
<dbReference type="PANTHER" id="PTHR35603:SF2">
    <property type="entry name" value="OUTER MEMBRANE LIPOPROTEIN"/>
    <property type="match status" value="1"/>
</dbReference>
<proteinExistence type="predicted"/>
<dbReference type="RefSeq" id="WP_200589415.1">
    <property type="nucleotide sequence ID" value="NZ_JAEPBG010000001.1"/>
</dbReference>
<evidence type="ECO:0000313" key="6">
    <source>
        <dbReference type="Proteomes" id="UP000622890"/>
    </source>
</evidence>
<sequence>MEMNQASNRIHPLVAGAAASVMLVSLVGVAAITGLLPSSHGTVAEHVPVATQQAAVANIPAQAQQTAPVVVREVVEHRTVVHDQYVQHATAPRHTHATQYAQYDSTPRYAPAPVYQRPAPAASNSPVGIGVGAVVGGLLGSQVGGGTGKTLATIAGAVGGGYVGNEVAKRNF</sequence>
<dbReference type="AlphaFoldDB" id="A0A934VZG9"/>
<dbReference type="GO" id="GO:0019867">
    <property type="term" value="C:outer membrane"/>
    <property type="evidence" value="ECO:0007669"/>
    <property type="project" value="InterPro"/>
</dbReference>
<feature type="transmembrane region" description="Helical" evidence="3">
    <location>
        <begin position="12"/>
        <end position="36"/>
    </location>
</feature>
<reference evidence="5" key="1">
    <citation type="submission" date="2021-01" db="EMBL/GenBank/DDBJ databases">
        <title>Genome sequence of strain Noviherbaspirillum sp. DKR-6.</title>
        <authorList>
            <person name="Chaudhary D.K."/>
        </authorList>
    </citation>
    <scope>NUCLEOTIDE SEQUENCE</scope>
    <source>
        <strain evidence="5">DKR-6</strain>
    </source>
</reference>
<evidence type="ECO:0000256" key="1">
    <source>
        <dbReference type="ARBA" id="ARBA00004370"/>
    </source>
</evidence>
<dbReference type="InterPro" id="IPR008816">
    <property type="entry name" value="Gly_zipper_2TM_dom"/>
</dbReference>
<evidence type="ECO:0000259" key="4">
    <source>
        <dbReference type="Pfam" id="PF05433"/>
    </source>
</evidence>
<organism evidence="5 6">
    <name type="scientific">Noviherbaspirillum pedocola</name>
    <dbReference type="NCBI Taxonomy" id="2801341"/>
    <lineage>
        <taxon>Bacteria</taxon>
        <taxon>Pseudomonadati</taxon>
        <taxon>Pseudomonadota</taxon>
        <taxon>Betaproteobacteria</taxon>
        <taxon>Burkholderiales</taxon>
        <taxon>Oxalobacteraceae</taxon>
        <taxon>Noviherbaspirillum</taxon>
    </lineage>
</organism>
<keyword evidence="3" id="KW-0812">Transmembrane</keyword>
<protein>
    <submittedName>
        <fullName evidence="5">Glycine zipper 2TM domain-containing protein</fullName>
    </submittedName>
</protein>
<dbReference type="InterPro" id="IPR051407">
    <property type="entry name" value="Bact_OM_lipoprot/Surf_antigen"/>
</dbReference>
<evidence type="ECO:0000313" key="5">
    <source>
        <dbReference type="EMBL" id="MBK4733001.1"/>
    </source>
</evidence>
<evidence type="ECO:0000256" key="2">
    <source>
        <dbReference type="ARBA" id="ARBA00023136"/>
    </source>
</evidence>
<dbReference type="Pfam" id="PF05433">
    <property type="entry name" value="Rick_17kDa_Anti"/>
    <property type="match status" value="1"/>
</dbReference>
<name>A0A934VZG9_9BURK</name>
<gene>
    <name evidence="5" type="ORF">JJB74_00020</name>
</gene>
<comment type="caution">
    <text evidence="5">The sequence shown here is derived from an EMBL/GenBank/DDBJ whole genome shotgun (WGS) entry which is preliminary data.</text>
</comment>
<dbReference type="EMBL" id="JAEPBG010000001">
    <property type="protein sequence ID" value="MBK4733001.1"/>
    <property type="molecule type" value="Genomic_DNA"/>
</dbReference>
<keyword evidence="3" id="KW-1133">Transmembrane helix</keyword>
<feature type="domain" description="Glycine zipper 2TM" evidence="4">
    <location>
        <begin position="129"/>
        <end position="167"/>
    </location>
</feature>
<comment type="subcellular location">
    <subcellularLocation>
        <location evidence="1">Membrane</location>
    </subcellularLocation>
</comment>
<keyword evidence="2 3" id="KW-0472">Membrane</keyword>
<dbReference type="PANTHER" id="PTHR35603">
    <property type="match status" value="1"/>
</dbReference>